<dbReference type="Pfam" id="PF00903">
    <property type="entry name" value="Glyoxalase"/>
    <property type="match status" value="1"/>
</dbReference>
<evidence type="ECO:0000256" key="5">
    <source>
        <dbReference type="PIRSR" id="PIRSR009283-1"/>
    </source>
</evidence>
<dbReference type="InterPro" id="IPR029068">
    <property type="entry name" value="Glyas_Bleomycin-R_OHBP_Dase"/>
</dbReference>
<dbReference type="PIRSF" id="PIRSF009283">
    <property type="entry name" value="HPP_dOase"/>
    <property type="match status" value="1"/>
</dbReference>
<feature type="binding site" evidence="5">
    <location>
        <position position="329"/>
    </location>
    <ligand>
        <name>Fe cation</name>
        <dbReference type="ChEBI" id="CHEBI:24875"/>
    </ligand>
</feature>
<feature type="domain" description="VOC" evidence="6">
    <location>
        <begin position="13"/>
        <end position="136"/>
    </location>
</feature>
<proteinExistence type="inferred from homology"/>
<feature type="binding site" evidence="5">
    <location>
        <position position="250"/>
    </location>
    <ligand>
        <name>Fe cation</name>
        <dbReference type="ChEBI" id="CHEBI:24875"/>
    </ligand>
</feature>
<evidence type="ECO:0000313" key="8">
    <source>
        <dbReference type="Proteomes" id="UP000295578"/>
    </source>
</evidence>
<dbReference type="Pfam" id="PF13669">
    <property type="entry name" value="Glyoxalase_4"/>
    <property type="match status" value="1"/>
</dbReference>
<name>A0A4R5BMG1_9ACTN</name>
<dbReference type="NCBIfam" id="TIGR01263">
    <property type="entry name" value="4HPPD"/>
    <property type="match status" value="1"/>
</dbReference>
<keyword evidence="4 5" id="KW-0408">Iron</keyword>
<sequence>MSPAQRSPFSDMTVDHLRFYVTDLDEQVRRFTGGYGFRPYADAESAAEGRSAGLGAGRIRLVLTAPPEGDHPGAAYLSRHADGVADIALGVADARAAYAAAVAAGARPVAEPSERDGFVTATIGGFGDTVHTFVQRPAGADERSLPGLPARPAAGAADGGDGTGLFAVDHLAVCVEAGELEATERFYRRVLGFETIFTERIAVGAQAMITTVVQSMSGEVTLTLIEPDPSRTAGQINDFLKTHDGPGVQHIAFATRDITGTVRAMAAGGVDFLTTPDGYYRLLPERLTVARHTVPELRELNVLVDADHDGQLFQIFTRSAHPRATLFFEVIERLGARSFGSGNIRALYRAVESTRTGAEG</sequence>
<dbReference type="PROSITE" id="PS51819">
    <property type="entry name" value="VOC"/>
    <property type="match status" value="2"/>
</dbReference>
<comment type="similarity">
    <text evidence="1">Belongs to the 4HPPD family.</text>
</comment>
<dbReference type="InterPro" id="IPR004360">
    <property type="entry name" value="Glyas_Fos-R_dOase_dom"/>
</dbReference>
<gene>
    <name evidence="7" type="primary">hppD</name>
    <name evidence="7" type="ORF">E1293_09335</name>
</gene>
<dbReference type="InterPro" id="IPR005956">
    <property type="entry name" value="4OHPhenylPyrv_dOase"/>
</dbReference>
<protein>
    <submittedName>
        <fullName evidence="7">4-hydroxyphenylpyruvate dioxygenase</fullName>
        <ecNumber evidence="7">1.13.11.27</ecNumber>
    </submittedName>
</protein>
<dbReference type="AlphaFoldDB" id="A0A4R5BMG1"/>
<dbReference type="CDD" id="cd08342">
    <property type="entry name" value="HPPD_N_like"/>
    <property type="match status" value="1"/>
</dbReference>
<dbReference type="CDD" id="cd07250">
    <property type="entry name" value="HPPD_C_like"/>
    <property type="match status" value="1"/>
</dbReference>
<keyword evidence="3" id="KW-0677">Repeat</keyword>
<keyword evidence="7" id="KW-0670">Pyruvate</keyword>
<feature type="binding site" evidence="5">
    <location>
        <position position="170"/>
    </location>
    <ligand>
        <name>Fe cation</name>
        <dbReference type="ChEBI" id="CHEBI:24875"/>
    </ligand>
</feature>
<dbReference type="GO" id="GO:0046872">
    <property type="term" value="F:metal ion binding"/>
    <property type="evidence" value="ECO:0007669"/>
    <property type="project" value="UniProtKB-KW"/>
</dbReference>
<dbReference type="PANTHER" id="PTHR11959:SF1">
    <property type="entry name" value="4-HYDROXYPHENYLPYRUVATE DIOXYGENASE"/>
    <property type="match status" value="1"/>
</dbReference>
<evidence type="ECO:0000313" key="7">
    <source>
        <dbReference type="EMBL" id="TDD86506.1"/>
    </source>
</evidence>
<evidence type="ECO:0000256" key="1">
    <source>
        <dbReference type="ARBA" id="ARBA00005877"/>
    </source>
</evidence>
<keyword evidence="7" id="KW-0223">Dioxygenase</keyword>
<dbReference type="EC" id="1.13.11.27" evidence="7"/>
<dbReference type="Proteomes" id="UP000295578">
    <property type="component" value="Unassembled WGS sequence"/>
</dbReference>
<dbReference type="SUPFAM" id="SSF54593">
    <property type="entry name" value="Glyoxalase/Bleomycin resistance protein/Dihydroxybiphenyl dioxygenase"/>
    <property type="match status" value="1"/>
</dbReference>
<dbReference type="Gene3D" id="3.10.180.10">
    <property type="entry name" value="2,3-Dihydroxybiphenyl 1,2-Dioxygenase, domain 1"/>
    <property type="match status" value="2"/>
</dbReference>
<feature type="domain" description="VOC" evidence="6">
    <location>
        <begin position="167"/>
        <end position="318"/>
    </location>
</feature>
<evidence type="ECO:0000256" key="2">
    <source>
        <dbReference type="ARBA" id="ARBA00022723"/>
    </source>
</evidence>
<dbReference type="InterPro" id="IPR041736">
    <property type="entry name" value="4OHPhenylPyrv_dOase_N"/>
</dbReference>
<dbReference type="InterPro" id="IPR037523">
    <property type="entry name" value="VOC_core"/>
</dbReference>
<evidence type="ECO:0000256" key="3">
    <source>
        <dbReference type="ARBA" id="ARBA00022737"/>
    </source>
</evidence>
<evidence type="ECO:0000256" key="4">
    <source>
        <dbReference type="ARBA" id="ARBA00023004"/>
    </source>
</evidence>
<dbReference type="GO" id="GO:0003868">
    <property type="term" value="F:4-hydroxyphenylpyruvate dioxygenase activity"/>
    <property type="evidence" value="ECO:0007669"/>
    <property type="project" value="UniProtKB-EC"/>
</dbReference>
<reference evidence="7 8" key="1">
    <citation type="submission" date="2019-03" db="EMBL/GenBank/DDBJ databases">
        <title>Draft genome sequences of novel Actinobacteria.</title>
        <authorList>
            <person name="Sahin N."/>
            <person name="Ay H."/>
            <person name="Saygin H."/>
        </authorList>
    </citation>
    <scope>NUCLEOTIDE SEQUENCE [LARGE SCALE GENOMIC DNA]</scope>
    <source>
        <strain evidence="7 8">DSM 45941</strain>
    </source>
</reference>
<organism evidence="7 8">
    <name type="scientific">Actinomadura darangshiensis</name>
    <dbReference type="NCBI Taxonomy" id="705336"/>
    <lineage>
        <taxon>Bacteria</taxon>
        <taxon>Bacillati</taxon>
        <taxon>Actinomycetota</taxon>
        <taxon>Actinomycetes</taxon>
        <taxon>Streptosporangiales</taxon>
        <taxon>Thermomonosporaceae</taxon>
        <taxon>Actinomadura</taxon>
    </lineage>
</organism>
<comment type="cofactor">
    <cofactor evidence="5">
        <name>Fe cation</name>
        <dbReference type="ChEBI" id="CHEBI:24875"/>
    </cofactor>
    <text evidence="5">Binds 1 Fe cation per subunit.</text>
</comment>
<dbReference type="GO" id="GO:0006572">
    <property type="term" value="P:L-tyrosine catabolic process"/>
    <property type="evidence" value="ECO:0007669"/>
    <property type="project" value="TreeGrafter"/>
</dbReference>
<keyword evidence="7" id="KW-0560">Oxidoreductase</keyword>
<keyword evidence="2 5" id="KW-0479">Metal-binding</keyword>
<keyword evidence="8" id="KW-1185">Reference proteome</keyword>
<comment type="caution">
    <text evidence="7">The sequence shown here is derived from an EMBL/GenBank/DDBJ whole genome shotgun (WGS) entry which is preliminary data.</text>
</comment>
<accession>A0A4R5BMG1</accession>
<dbReference type="EMBL" id="SMKY01000029">
    <property type="protein sequence ID" value="TDD86506.1"/>
    <property type="molecule type" value="Genomic_DNA"/>
</dbReference>
<dbReference type="OrthoDB" id="9780241at2"/>
<dbReference type="PANTHER" id="PTHR11959">
    <property type="entry name" value="4-HYDROXYPHENYLPYRUVATE DIOXYGENASE"/>
    <property type="match status" value="1"/>
</dbReference>
<evidence type="ECO:0000259" key="6">
    <source>
        <dbReference type="PROSITE" id="PS51819"/>
    </source>
</evidence>
<dbReference type="InterPro" id="IPR041735">
    <property type="entry name" value="4OHPhenylPyrv_dOase_C"/>
</dbReference>